<dbReference type="InterPro" id="IPR048274">
    <property type="entry name" value="MC_hydratase"/>
</dbReference>
<dbReference type="EMBL" id="SIHO01000001">
    <property type="protein sequence ID" value="TFU05491.1"/>
    <property type="molecule type" value="Genomic_DNA"/>
</dbReference>
<dbReference type="InterPro" id="IPR052342">
    <property type="entry name" value="MCH/BMMD"/>
</dbReference>
<sequence>MTSDPRPRATLWPKGRLYEDFHVGQTFDHHWGRTILEGDTTLFTTLTLSFNPLYFNRAYALAHGHPDIVVNPQLVFNVVLGLSVEDCSEIGGPFLGVFDLTYDRPVYPGATLTARSTTTETRISESNPANGIVTWRTEGFNEAGERVVGFRRSNLVRLRNPKRAA</sequence>
<dbReference type="GO" id="GO:0016829">
    <property type="term" value="F:lyase activity"/>
    <property type="evidence" value="ECO:0007669"/>
    <property type="project" value="InterPro"/>
</dbReference>
<dbReference type="CDD" id="cd03451">
    <property type="entry name" value="FkbR2"/>
    <property type="match status" value="1"/>
</dbReference>
<dbReference type="Gene3D" id="3.10.129.10">
    <property type="entry name" value="Hotdog Thioesterase"/>
    <property type="match status" value="1"/>
</dbReference>
<dbReference type="Proteomes" id="UP000297737">
    <property type="component" value="Unassembled WGS sequence"/>
</dbReference>
<reference evidence="1 2" key="1">
    <citation type="submission" date="2019-02" db="EMBL/GenBank/DDBJ databases">
        <title>Polymorphobacter sp. isolated from the lake at the Tibet of China.</title>
        <authorList>
            <person name="Li A."/>
        </authorList>
    </citation>
    <scope>NUCLEOTIDE SEQUENCE [LARGE SCALE GENOMIC DNA]</scope>
    <source>
        <strain evidence="1 2">DJ1R-1</strain>
    </source>
</reference>
<dbReference type="PANTHER" id="PTHR43664">
    <property type="entry name" value="MONOAMINE OXIDASE-RELATED"/>
    <property type="match status" value="1"/>
</dbReference>
<proteinExistence type="predicted"/>
<dbReference type="RefSeq" id="WP_135244216.1">
    <property type="nucleotide sequence ID" value="NZ_SIHO01000001.1"/>
</dbReference>
<dbReference type="Pfam" id="PF19315">
    <property type="entry name" value="MC_hydratase"/>
    <property type="match status" value="1"/>
</dbReference>
<keyword evidence="2" id="KW-1185">Reference proteome</keyword>
<organism evidence="1 2">
    <name type="scientific">Glacieibacterium arshaanense</name>
    <dbReference type="NCBI Taxonomy" id="2511025"/>
    <lineage>
        <taxon>Bacteria</taxon>
        <taxon>Pseudomonadati</taxon>
        <taxon>Pseudomonadota</taxon>
        <taxon>Alphaproteobacteria</taxon>
        <taxon>Sphingomonadales</taxon>
        <taxon>Sphingosinicellaceae</taxon>
        <taxon>Glacieibacterium</taxon>
    </lineage>
</organism>
<comment type="caution">
    <text evidence="1">The sequence shown here is derived from an EMBL/GenBank/DDBJ whole genome shotgun (WGS) entry which is preliminary data.</text>
</comment>
<dbReference type="OrthoDB" id="9796589at2"/>
<evidence type="ECO:0000313" key="1">
    <source>
        <dbReference type="EMBL" id="TFU05491.1"/>
    </source>
</evidence>
<name>A0A4Y9EPG2_9SPHN</name>
<accession>A0A4Y9EPG2</accession>
<dbReference type="AlphaFoldDB" id="A0A4Y9EPG2"/>
<gene>
    <name evidence="1" type="ORF">EUV02_00075</name>
</gene>
<evidence type="ECO:0000313" key="2">
    <source>
        <dbReference type="Proteomes" id="UP000297737"/>
    </source>
</evidence>
<dbReference type="PANTHER" id="PTHR43664:SF1">
    <property type="entry name" value="BETA-METHYLMALYL-COA DEHYDRATASE"/>
    <property type="match status" value="1"/>
</dbReference>
<dbReference type="InterPro" id="IPR029069">
    <property type="entry name" value="HotDog_dom_sf"/>
</dbReference>
<protein>
    <submittedName>
        <fullName evidence="1">MaoC family dehydratase</fullName>
    </submittedName>
</protein>
<dbReference type="SUPFAM" id="SSF54637">
    <property type="entry name" value="Thioesterase/thiol ester dehydrase-isomerase"/>
    <property type="match status" value="1"/>
</dbReference>